<evidence type="ECO:0008006" key="3">
    <source>
        <dbReference type="Google" id="ProtNLM"/>
    </source>
</evidence>
<accession>A0A2J9VKI6</accession>
<protein>
    <recommendedName>
        <fullName evidence="3">ANR family transcriptional regulator</fullName>
    </recommendedName>
</protein>
<dbReference type="Proteomes" id="UP000053748">
    <property type="component" value="Unassembled WGS sequence"/>
</dbReference>
<sequence length="69" mass="8035">MKKSPSEYRPFAEHARELERAGFLKDAAFGWQAAAEKAREPINRRWAQARADWCLRWSSRSSQWSPQAA</sequence>
<reference evidence="1" key="1">
    <citation type="submission" date="2017-12" db="EMBL/GenBank/DDBJ databases">
        <title>FDA dAtabase for Regulatory Grade micrObial Sequences (FDA-ARGOS): Supporting development and validation of Infectious Disease Dx tests.</title>
        <authorList>
            <person name="Hoffmann M."/>
            <person name="Allard M."/>
            <person name="Evans P."/>
            <person name="Brown E."/>
            <person name="Tallon L.J."/>
            <person name="Sadzewicz L."/>
            <person name="Sengamalay N."/>
            <person name="Ott S."/>
            <person name="Godinez A."/>
            <person name="Nagaraj S."/>
            <person name="Vavikolanu K."/>
            <person name="Aluvathingal J."/>
            <person name="Nadendla S."/>
            <person name="Hobson J."/>
            <person name="Sichtig H."/>
        </authorList>
    </citation>
    <scope>NUCLEOTIDE SEQUENCE [LARGE SCALE GENOMIC DNA]</scope>
    <source>
        <strain evidence="1">FDAARGOS_113</strain>
    </source>
</reference>
<dbReference type="RefSeq" id="WP_000749526.1">
    <property type="nucleotide sequence ID" value="NZ_CAWMSS010000002.1"/>
</dbReference>
<organism evidence="1 2">
    <name type="scientific">Vibrio mimicus</name>
    <dbReference type="NCBI Taxonomy" id="674"/>
    <lineage>
        <taxon>Bacteria</taxon>
        <taxon>Pseudomonadati</taxon>
        <taxon>Pseudomonadota</taxon>
        <taxon>Gammaproteobacteria</taxon>
        <taxon>Vibrionales</taxon>
        <taxon>Vibrionaceae</taxon>
        <taxon>Vibrio</taxon>
    </lineage>
</organism>
<dbReference type="InterPro" id="IPR047666">
    <property type="entry name" value="ANR_neg_reg"/>
</dbReference>
<dbReference type="AlphaFoldDB" id="A0A2J9VKI6"/>
<dbReference type="EMBL" id="LOSJ02000001">
    <property type="protein sequence ID" value="PNM64287.1"/>
    <property type="molecule type" value="Genomic_DNA"/>
</dbReference>
<comment type="caution">
    <text evidence="1">The sequence shown here is derived from an EMBL/GenBank/DDBJ whole genome shotgun (WGS) entry which is preliminary data.</text>
</comment>
<name>A0A2J9VKI6_VIBMI</name>
<keyword evidence="2" id="KW-1185">Reference proteome</keyword>
<evidence type="ECO:0000313" key="2">
    <source>
        <dbReference type="Proteomes" id="UP000053748"/>
    </source>
</evidence>
<dbReference type="NCBIfam" id="NF033650">
    <property type="entry name" value="ANR_neg_reg"/>
    <property type="match status" value="1"/>
</dbReference>
<dbReference type="OrthoDB" id="6456693at2"/>
<evidence type="ECO:0000313" key="1">
    <source>
        <dbReference type="EMBL" id="PNM64287.1"/>
    </source>
</evidence>
<gene>
    <name evidence="1" type="ORF">AL544_005085</name>
</gene>
<proteinExistence type="predicted"/>